<reference evidence="1" key="1">
    <citation type="submission" date="2014-05" db="EMBL/GenBank/DDBJ databases">
        <authorList>
            <person name="Chronopoulou M."/>
        </authorList>
    </citation>
    <scope>NUCLEOTIDE SEQUENCE</scope>
    <source>
        <tissue evidence="1">Whole organism</tissue>
    </source>
</reference>
<evidence type="ECO:0000313" key="1">
    <source>
        <dbReference type="EMBL" id="CDW49220.1"/>
    </source>
</evidence>
<name>A0A0K2VFS0_LEPSM</name>
<dbReference type="AlphaFoldDB" id="A0A0K2VFS0"/>
<proteinExistence type="predicted"/>
<dbReference type="EMBL" id="HACA01031859">
    <property type="protein sequence ID" value="CDW49220.1"/>
    <property type="molecule type" value="Transcribed_RNA"/>
</dbReference>
<organism evidence="1">
    <name type="scientific">Lepeophtheirus salmonis</name>
    <name type="common">Salmon louse</name>
    <name type="synonym">Caligus salmonis</name>
    <dbReference type="NCBI Taxonomy" id="72036"/>
    <lineage>
        <taxon>Eukaryota</taxon>
        <taxon>Metazoa</taxon>
        <taxon>Ecdysozoa</taxon>
        <taxon>Arthropoda</taxon>
        <taxon>Crustacea</taxon>
        <taxon>Multicrustacea</taxon>
        <taxon>Hexanauplia</taxon>
        <taxon>Copepoda</taxon>
        <taxon>Siphonostomatoida</taxon>
        <taxon>Caligidae</taxon>
        <taxon>Lepeophtheirus</taxon>
    </lineage>
</organism>
<sequence length="63" mass="6897">MIQQEIVKTTPGSNGKFLCIHSTGPGLLPSDFHHFLSISNALGGTNLPSIDTCENWLCEFFCQ</sequence>
<accession>A0A0K2VFS0</accession>
<protein>
    <submittedName>
        <fullName evidence="1">Putative LOC101460606 [Ceratitis capitata]</fullName>
    </submittedName>
</protein>